<sequence length="173" mass="18089">MQIFTNMEVMTPRHHPSSASPWGYLGQQPWPPPQLQQESRGMALNIKGGPHNINPKGVLTALGNTHGPYLGIEGGVSLQREDTLLINPAGDVTDLEDPTRPIGPKANPRTAGPKGARTGPKGPACVNSTRPLPVPHLLHASARASSSSTAAAATGRLGDHLPPRRNGTPPPSA</sequence>
<feature type="compositionally biased region" description="Low complexity" evidence="1">
    <location>
        <begin position="140"/>
        <end position="154"/>
    </location>
</feature>
<reference evidence="2" key="1">
    <citation type="journal article" date="2012" name="Nat. Biotechnol.">
        <title>Reference genome sequence of the model plant Setaria.</title>
        <authorList>
            <person name="Bennetzen J.L."/>
            <person name="Schmutz J."/>
            <person name="Wang H."/>
            <person name="Percifield R."/>
            <person name="Hawkins J."/>
            <person name="Pontaroli A.C."/>
            <person name="Estep M."/>
            <person name="Feng L."/>
            <person name="Vaughn J.N."/>
            <person name="Grimwood J."/>
            <person name="Jenkins J."/>
            <person name="Barry K."/>
            <person name="Lindquist E."/>
            <person name="Hellsten U."/>
            <person name="Deshpande S."/>
            <person name="Wang X."/>
            <person name="Wu X."/>
            <person name="Mitros T."/>
            <person name="Triplett J."/>
            <person name="Yang X."/>
            <person name="Ye C.Y."/>
            <person name="Mauro-Herrera M."/>
            <person name="Wang L."/>
            <person name="Li P."/>
            <person name="Sharma M."/>
            <person name="Sharma R."/>
            <person name="Ronald P.C."/>
            <person name="Panaud O."/>
            <person name="Kellogg E.A."/>
            <person name="Brutnell T.P."/>
            <person name="Doust A.N."/>
            <person name="Tuskan G.A."/>
            <person name="Rokhsar D."/>
            <person name="Devos K.M."/>
        </authorList>
    </citation>
    <scope>NUCLEOTIDE SEQUENCE [LARGE SCALE GENOMIC DNA]</scope>
    <source>
        <strain evidence="2">Yugu1</strain>
    </source>
</reference>
<protein>
    <submittedName>
        <fullName evidence="2">Uncharacterized protein</fullName>
    </submittedName>
</protein>
<proteinExistence type="predicted"/>
<dbReference type="AlphaFoldDB" id="A0A368SK07"/>
<feature type="region of interest" description="Disordered" evidence="1">
    <location>
        <begin position="89"/>
        <end position="173"/>
    </location>
</feature>
<name>A0A368SK07_SETIT</name>
<accession>A0A368SK07</accession>
<reference evidence="2" key="2">
    <citation type="submission" date="2015-07" db="EMBL/GenBank/DDBJ databases">
        <authorList>
            <person name="Noorani M."/>
        </authorList>
    </citation>
    <scope>NUCLEOTIDE SEQUENCE</scope>
    <source>
        <strain evidence="2">Yugu1</strain>
    </source>
</reference>
<evidence type="ECO:0000256" key="1">
    <source>
        <dbReference type="SAM" id="MobiDB-lite"/>
    </source>
</evidence>
<organism evidence="2">
    <name type="scientific">Setaria italica</name>
    <name type="common">Foxtail millet</name>
    <name type="synonym">Panicum italicum</name>
    <dbReference type="NCBI Taxonomy" id="4555"/>
    <lineage>
        <taxon>Eukaryota</taxon>
        <taxon>Viridiplantae</taxon>
        <taxon>Streptophyta</taxon>
        <taxon>Embryophyta</taxon>
        <taxon>Tracheophyta</taxon>
        <taxon>Spermatophyta</taxon>
        <taxon>Magnoliopsida</taxon>
        <taxon>Liliopsida</taxon>
        <taxon>Poales</taxon>
        <taxon>Poaceae</taxon>
        <taxon>PACMAD clade</taxon>
        <taxon>Panicoideae</taxon>
        <taxon>Panicodae</taxon>
        <taxon>Paniceae</taxon>
        <taxon>Cenchrinae</taxon>
        <taxon>Setaria</taxon>
    </lineage>
</organism>
<dbReference type="EMBL" id="CM003536">
    <property type="protein sequence ID" value="RCV42728.1"/>
    <property type="molecule type" value="Genomic_DNA"/>
</dbReference>
<evidence type="ECO:0000313" key="2">
    <source>
        <dbReference type="EMBL" id="RCV42728.1"/>
    </source>
</evidence>
<gene>
    <name evidence="2" type="ORF">SETIT_9G239200v2</name>
</gene>